<dbReference type="InterPro" id="IPR011009">
    <property type="entry name" value="Kinase-like_dom_sf"/>
</dbReference>
<evidence type="ECO:0000313" key="1">
    <source>
        <dbReference type="EMBL" id="KAL3407305.1"/>
    </source>
</evidence>
<proteinExistence type="predicted"/>
<dbReference type="Gene3D" id="1.10.510.10">
    <property type="entry name" value="Transferase(Phosphotransferase) domain 1"/>
    <property type="match status" value="1"/>
</dbReference>
<evidence type="ECO:0008006" key="3">
    <source>
        <dbReference type="Google" id="ProtNLM"/>
    </source>
</evidence>
<evidence type="ECO:0000313" key="2">
    <source>
        <dbReference type="Proteomes" id="UP001627154"/>
    </source>
</evidence>
<dbReference type="EMBL" id="JBJJXI010000011">
    <property type="protein sequence ID" value="KAL3407305.1"/>
    <property type="molecule type" value="Genomic_DNA"/>
</dbReference>
<accession>A0ABD2XQ14</accession>
<sequence length="582" mass="65127">MFTFYQNFQARREEAELQREAESTGHDRFCQTRPGATARRKRRANLANRRAHSAIEIECNQDAFASVRSVLLRKDNKSASVEDDETVCSIGNASAGSGSAAGCTAIYGNGSAAATALQAQQQDAEESKGYYQITSKIDSLAKILFNRVYAVKGYKEPDAPKKDNRQNHQYMALDGRGRQQQGSNGVGPGHLYQGESCGLAESEAASSSAGECMEMERRSRDRALSICRIYTRETPRYSLLKHLNNVGSRVDKHWFAVRDNLLKTDRLLTLAPINRNCSIQISPASRDVLNRLFLTLQHPYICPVLDLEFVQHDGQDYVILVQPINQGSLKDIIYGIERNCWNEDWSHKYGSRGKGLPITQIQRMGRQVLEALVFLKERDFPTVSHLHSGNVVVQQGVARLAALENSLLGFTSRVHPVVAGKLLSGRSLLVPESIDTVCFGHMLFEMSAGYELCTFEPTPDNLASINKYPQVLECLRFIFERSPKPNQSKYPSIEELILHDLFRNIDLRELRNSSVNIFRPDATIPISKVLEGIKKPPITIKREANVDCEDMISLSIPENESSENQNGSLLAQIYKELSITSV</sequence>
<dbReference type="SUPFAM" id="SSF56112">
    <property type="entry name" value="Protein kinase-like (PK-like)"/>
    <property type="match status" value="1"/>
</dbReference>
<comment type="caution">
    <text evidence="1">The sequence shown here is derived from an EMBL/GenBank/DDBJ whole genome shotgun (WGS) entry which is preliminary data.</text>
</comment>
<name>A0ABD2XQ14_9HYME</name>
<dbReference type="AlphaFoldDB" id="A0ABD2XQ14"/>
<gene>
    <name evidence="1" type="ORF">TKK_000575</name>
</gene>
<organism evidence="1 2">
    <name type="scientific">Trichogramma kaykai</name>
    <dbReference type="NCBI Taxonomy" id="54128"/>
    <lineage>
        <taxon>Eukaryota</taxon>
        <taxon>Metazoa</taxon>
        <taxon>Ecdysozoa</taxon>
        <taxon>Arthropoda</taxon>
        <taxon>Hexapoda</taxon>
        <taxon>Insecta</taxon>
        <taxon>Pterygota</taxon>
        <taxon>Neoptera</taxon>
        <taxon>Endopterygota</taxon>
        <taxon>Hymenoptera</taxon>
        <taxon>Apocrita</taxon>
        <taxon>Proctotrupomorpha</taxon>
        <taxon>Chalcidoidea</taxon>
        <taxon>Trichogrammatidae</taxon>
        <taxon>Trichogramma</taxon>
    </lineage>
</organism>
<dbReference type="Proteomes" id="UP001627154">
    <property type="component" value="Unassembled WGS sequence"/>
</dbReference>
<reference evidence="1 2" key="1">
    <citation type="journal article" date="2024" name="bioRxiv">
        <title>A reference genome for Trichogramma kaykai: A tiny desert-dwelling parasitoid wasp with competing sex-ratio distorters.</title>
        <authorList>
            <person name="Culotta J."/>
            <person name="Lindsey A.R."/>
        </authorList>
    </citation>
    <scope>NUCLEOTIDE SEQUENCE [LARGE SCALE GENOMIC DNA]</scope>
    <source>
        <strain evidence="1 2">KSX58</strain>
    </source>
</reference>
<keyword evidence="2" id="KW-1185">Reference proteome</keyword>
<protein>
    <recommendedName>
        <fullName evidence="3">Slowpoke-binding protein</fullName>
    </recommendedName>
</protein>